<proteinExistence type="predicted"/>
<dbReference type="NCBIfam" id="TIGR01439">
    <property type="entry name" value="lp_hng_hel_AbrB"/>
    <property type="match status" value="1"/>
</dbReference>
<organism evidence="3 4">
    <name type="scientific">Ligaoa zhengdingensis</name>
    <dbReference type="NCBI Taxonomy" id="2763658"/>
    <lineage>
        <taxon>Bacteria</taxon>
        <taxon>Bacillati</taxon>
        <taxon>Bacillota</taxon>
        <taxon>Clostridia</taxon>
        <taxon>Eubacteriales</taxon>
        <taxon>Oscillospiraceae</taxon>
        <taxon>Ligaoa</taxon>
    </lineage>
</organism>
<dbReference type="AlphaFoldDB" id="A0A926I3J5"/>
<sequence length="82" mass="9508">MDVYSRKMDELGRVVLPHSLRDALHMREGDTFAVSREGDRIILQKKSRSCWLCRSEDDLIELTNHSLVCAKCAKEIDLFVQE</sequence>
<dbReference type="SUPFAM" id="SSF89447">
    <property type="entry name" value="AbrB/MazE/MraZ-like"/>
    <property type="match status" value="1"/>
</dbReference>
<feature type="domain" description="SpoVT-AbrB" evidence="2">
    <location>
        <begin position="3"/>
        <end position="48"/>
    </location>
</feature>
<reference evidence="3" key="1">
    <citation type="submission" date="2020-08" db="EMBL/GenBank/DDBJ databases">
        <title>Genome public.</title>
        <authorList>
            <person name="Liu C."/>
            <person name="Sun Q."/>
        </authorList>
    </citation>
    <scope>NUCLEOTIDE SEQUENCE</scope>
    <source>
        <strain evidence="3">NSJ-31</strain>
    </source>
</reference>
<dbReference type="GO" id="GO:0003677">
    <property type="term" value="F:DNA binding"/>
    <property type="evidence" value="ECO:0007669"/>
    <property type="project" value="UniProtKB-UniRule"/>
</dbReference>
<dbReference type="PROSITE" id="PS51740">
    <property type="entry name" value="SPOVT_ABRB"/>
    <property type="match status" value="1"/>
</dbReference>
<dbReference type="EMBL" id="JACRST010000005">
    <property type="protein sequence ID" value="MBC8546424.1"/>
    <property type="molecule type" value="Genomic_DNA"/>
</dbReference>
<dbReference type="InterPro" id="IPR037914">
    <property type="entry name" value="SpoVT-AbrB_sf"/>
</dbReference>
<evidence type="ECO:0000259" key="2">
    <source>
        <dbReference type="PROSITE" id="PS51740"/>
    </source>
</evidence>
<dbReference type="Pfam" id="PF04014">
    <property type="entry name" value="MazE_antitoxin"/>
    <property type="match status" value="1"/>
</dbReference>
<evidence type="ECO:0000256" key="1">
    <source>
        <dbReference type="PROSITE-ProRule" id="PRU01076"/>
    </source>
</evidence>
<name>A0A926I3J5_9FIRM</name>
<evidence type="ECO:0000313" key="3">
    <source>
        <dbReference type="EMBL" id="MBC8546424.1"/>
    </source>
</evidence>
<keyword evidence="1 3" id="KW-0238">DNA-binding</keyword>
<evidence type="ECO:0000313" key="4">
    <source>
        <dbReference type="Proteomes" id="UP000653127"/>
    </source>
</evidence>
<dbReference type="InterPro" id="IPR007159">
    <property type="entry name" value="SpoVT-AbrB_dom"/>
</dbReference>
<dbReference type="Proteomes" id="UP000653127">
    <property type="component" value="Unassembled WGS sequence"/>
</dbReference>
<gene>
    <name evidence="3" type="ORF">H8711_05685</name>
</gene>
<protein>
    <submittedName>
        <fullName evidence="3">AbrB/MazE/SpoVT family DNA-binding domain-containing protein</fullName>
    </submittedName>
</protein>
<comment type="caution">
    <text evidence="3">The sequence shown here is derived from an EMBL/GenBank/DDBJ whole genome shotgun (WGS) entry which is preliminary data.</text>
</comment>
<dbReference type="Gene3D" id="2.10.260.10">
    <property type="match status" value="1"/>
</dbReference>
<dbReference type="SMART" id="SM00966">
    <property type="entry name" value="SpoVT_AbrB"/>
    <property type="match status" value="1"/>
</dbReference>
<keyword evidence="4" id="KW-1185">Reference proteome</keyword>
<dbReference type="RefSeq" id="WP_249282502.1">
    <property type="nucleotide sequence ID" value="NZ_JACRST010000005.1"/>
</dbReference>
<accession>A0A926I3J5</accession>